<dbReference type="Pfam" id="PF07314">
    <property type="entry name" value="Lit"/>
    <property type="match status" value="1"/>
</dbReference>
<evidence type="ECO:0000256" key="1">
    <source>
        <dbReference type="SAM" id="Phobius"/>
    </source>
</evidence>
<gene>
    <name evidence="2" type="ORF">JCM31185_11380</name>
</gene>
<feature type="transmembrane region" description="Helical" evidence="1">
    <location>
        <begin position="134"/>
        <end position="157"/>
    </location>
</feature>
<feature type="transmembrane region" description="Helical" evidence="1">
    <location>
        <begin position="186"/>
        <end position="208"/>
    </location>
</feature>
<proteinExistence type="predicted"/>
<keyword evidence="1" id="KW-0812">Transmembrane</keyword>
<comment type="caution">
    <text evidence="2">The sequence shown here is derived from an EMBL/GenBank/DDBJ whole genome shotgun (WGS) entry which is preliminary data.</text>
</comment>
<feature type="transmembrane region" description="Helical" evidence="1">
    <location>
        <begin position="100"/>
        <end position="122"/>
    </location>
</feature>
<name>A0ABQ5JPA3_9LACO</name>
<dbReference type="EMBL" id="BQXO01000003">
    <property type="protein sequence ID" value="GKT05850.1"/>
    <property type="molecule type" value="Genomic_DNA"/>
</dbReference>
<dbReference type="RefSeq" id="WP_407883476.1">
    <property type="nucleotide sequence ID" value="NZ_BQXO01000003.1"/>
</dbReference>
<sequence length="216" mass="25433">MADRRVILARLTHFGRYLAGWLFILTSAIWLTVHAVWLYQLTLRTTNVLQQVNLSRATMMHNYRYLLAYLDFPWVTKLALPNFSDSKAGLQHFADVKHLLMLNNVVLIITLFITVWGLWRLLKQHRLWELQLPMQIALPIAPILALIMSMNFNQFFITFHEVLFRNDDWLFDPNRDPIIDALPSSFFLNCFVLFFIIFEGWLILGWLVGRQAVKAI</sequence>
<reference evidence="2 3" key="1">
    <citation type="submission" date="2022-03" db="EMBL/GenBank/DDBJ databases">
        <title>Draft genome sequence of Furfurilactobacillus curtus JCM 31185.</title>
        <authorList>
            <person name="Suzuki S."/>
            <person name="Endo A."/>
            <person name="Kajikawa A."/>
        </authorList>
    </citation>
    <scope>NUCLEOTIDE SEQUENCE [LARGE SCALE GENOMIC DNA]</scope>
    <source>
        <strain evidence="2 3">JCM 31185</strain>
    </source>
</reference>
<evidence type="ECO:0000313" key="3">
    <source>
        <dbReference type="Proteomes" id="UP001628078"/>
    </source>
</evidence>
<dbReference type="Proteomes" id="UP001628078">
    <property type="component" value="Unassembled WGS sequence"/>
</dbReference>
<dbReference type="InterPro" id="IPR010178">
    <property type="entry name" value="Lit"/>
</dbReference>
<accession>A0ABQ5JPA3</accession>
<organism evidence="2 3">
    <name type="scientific">Furfurilactobacillus curtus</name>
    <dbReference type="NCBI Taxonomy" id="1746200"/>
    <lineage>
        <taxon>Bacteria</taxon>
        <taxon>Bacillati</taxon>
        <taxon>Bacillota</taxon>
        <taxon>Bacilli</taxon>
        <taxon>Lactobacillales</taxon>
        <taxon>Lactobacillaceae</taxon>
        <taxon>Furfurilactobacillus</taxon>
    </lineage>
</organism>
<keyword evidence="3" id="KW-1185">Reference proteome</keyword>
<dbReference type="NCBIfam" id="TIGR01906">
    <property type="entry name" value="integ_TIGR01906"/>
    <property type="match status" value="1"/>
</dbReference>
<protein>
    <submittedName>
        <fullName evidence="2">Membrane protein</fullName>
    </submittedName>
</protein>
<keyword evidence="1" id="KW-0472">Membrane</keyword>
<evidence type="ECO:0000313" key="2">
    <source>
        <dbReference type="EMBL" id="GKT05850.1"/>
    </source>
</evidence>
<feature type="transmembrane region" description="Helical" evidence="1">
    <location>
        <begin position="20"/>
        <end position="41"/>
    </location>
</feature>
<keyword evidence="1" id="KW-1133">Transmembrane helix</keyword>